<reference evidence="2" key="1">
    <citation type="journal article" date="2021" name="Sci. Adv.">
        <title>The American lobster genome reveals insights on longevity, neural, and immune adaptations.</title>
        <authorList>
            <person name="Polinski J.M."/>
            <person name="Zimin A.V."/>
            <person name="Clark K.F."/>
            <person name="Kohn A.B."/>
            <person name="Sadowski N."/>
            <person name="Timp W."/>
            <person name="Ptitsyn A."/>
            <person name="Khanna P."/>
            <person name="Romanova D.Y."/>
            <person name="Williams P."/>
            <person name="Greenwood S.J."/>
            <person name="Moroz L.L."/>
            <person name="Walt D.R."/>
            <person name="Bodnar A.G."/>
        </authorList>
    </citation>
    <scope>NUCLEOTIDE SEQUENCE</scope>
    <source>
        <strain evidence="2">GMGI-L3</strain>
    </source>
</reference>
<dbReference type="Pfam" id="PF17921">
    <property type="entry name" value="Integrase_H2C2"/>
    <property type="match status" value="1"/>
</dbReference>
<evidence type="ECO:0000259" key="1">
    <source>
        <dbReference type="Pfam" id="PF17921"/>
    </source>
</evidence>
<evidence type="ECO:0000313" key="2">
    <source>
        <dbReference type="EMBL" id="KAG7166617.1"/>
    </source>
</evidence>
<proteinExistence type="predicted"/>
<dbReference type="AlphaFoldDB" id="A0A8J5JZ41"/>
<dbReference type="EMBL" id="JAHLQT010022272">
    <property type="protein sequence ID" value="KAG7166617.1"/>
    <property type="molecule type" value="Genomic_DNA"/>
</dbReference>
<comment type="caution">
    <text evidence="2">The sequence shown here is derived from an EMBL/GenBank/DDBJ whole genome shotgun (WGS) entry which is preliminary data.</text>
</comment>
<accession>A0A8J5JZ41</accession>
<evidence type="ECO:0000313" key="3">
    <source>
        <dbReference type="Proteomes" id="UP000747542"/>
    </source>
</evidence>
<name>A0A8J5JZ41_HOMAM</name>
<keyword evidence="3" id="KW-1185">Reference proteome</keyword>
<feature type="domain" description="Integrase zinc-binding" evidence="1">
    <location>
        <begin position="81"/>
        <end position="127"/>
    </location>
</feature>
<sequence length="226" mass="25815">MSMAYYLSRIVSDVGQMRTTSTGAMNATTHLANTFWDIPTFIKEQQEDEDIAVMVRILGEHGGRWSRVHRYGDKETWVPVVPATLQVQALRLVHDAPLSGHMGQNCTWERARNSFWWPGLKNDVAHISKYEARGENERAQVPGKASLQYMEIPDYTNYLVQVDRFLFLSSINSDLNNAEVAGRLVREKLGRFEKTLRLVKERVAVAQGRRKKKYYGRLGAAQIITS</sequence>
<dbReference type="Gene3D" id="1.10.340.70">
    <property type="match status" value="1"/>
</dbReference>
<dbReference type="Proteomes" id="UP000747542">
    <property type="component" value="Unassembled WGS sequence"/>
</dbReference>
<organism evidence="2 3">
    <name type="scientific">Homarus americanus</name>
    <name type="common">American lobster</name>
    <dbReference type="NCBI Taxonomy" id="6706"/>
    <lineage>
        <taxon>Eukaryota</taxon>
        <taxon>Metazoa</taxon>
        <taxon>Ecdysozoa</taxon>
        <taxon>Arthropoda</taxon>
        <taxon>Crustacea</taxon>
        <taxon>Multicrustacea</taxon>
        <taxon>Malacostraca</taxon>
        <taxon>Eumalacostraca</taxon>
        <taxon>Eucarida</taxon>
        <taxon>Decapoda</taxon>
        <taxon>Pleocyemata</taxon>
        <taxon>Astacidea</taxon>
        <taxon>Nephropoidea</taxon>
        <taxon>Nephropidae</taxon>
        <taxon>Homarus</taxon>
    </lineage>
</organism>
<dbReference type="InterPro" id="IPR041588">
    <property type="entry name" value="Integrase_H2C2"/>
</dbReference>
<protein>
    <submittedName>
        <fullName evidence="2">Putative Transposon Ty3-G Gag-Pol polyprotein-like 2</fullName>
    </submittedName>
</protein>
<gene>
    <name evidence="2" type="primary">TY3G-L2</name>
    <name evidence="2" type="ORF">Hamer_G013629</name>
</gene>